<dbReference type="SUPFAM" id="SSF48452">
    <property type="entry name" value="TPR-like"/>
    <property type="match status" value="1"/>
</dbReference>
<feature type="compositionally biased region" description="Low complexity" evidence="1">
    <location>
        <begin position="793"/>
        <end position="813"/>
    </location>
</feature>
<sequence>MRGGSEPDPDTVTDLAGLAEALDRLRRRAARGTGKSRVSLQDLSRLTGLPRSTAHTYVSGKALPPIDVLDRIVLALGAQPDELGAWSEAWFRITADRDGRRREPAPTVVPRQLPPDVPGFVGRHHQLVALDDLLPAPDGDTPVSVVVSAIAGTAGVGKTALAVHWARRVAARFPDGQLHLNLRGYDVEAPMRPDEALGRLLRALGVDLADLPGSLDERAALLRSVCAGKRFLFFLDNARSAEQVRHLLPGAPGCLTLITSRDALTGLVARDGARRIDLDLLPLADAVDLVRALIGDRVGEEPAAAAELAQACARLPLALRIAGEYIRSRPEATLGDAVRELHDERRRLSVLDAGGDDRTAVRAVFSWSYHALAEGPARLFRLLGAHPGPDFDLHAAAALAGTDLMSTAALLDELVRAHLVNSTGPGRYGMHDLLAAYAREVAGEDQSRESLERLFGYYAFAAMVAMDTLYPVERDRRPRVDRPGATAVPDLGDAERARAWLGAERATLLGMVRLAETHGWPRWIGVLAGTLWREFDTQAHTAEAMALQHVALSAARAAEDVAAEAEALRNLSTVHRMAGNYLESLSYAQQCVVLRQQLGDETGEAAAHNSVGIVAGLLGRLDDAVAAYERSLRLRRKTGDRRGEAAVLMNLAVTSMRSDAIRDVEEHLTAALKLFRDLGERLGEAHALSNLGDAYRANGHVAAALDQHERGLALFRELSVPEGEADALNGIALDHAEAGDFAAAVPFHEQALAVGEAAGSHGMLTHVHNSFGTTLIGLGRLREARHQHEAARASRSTPGTASSRPGPSTGSPRHWPKRTRRTRSACGPPPSPSTRTCGTRAPRRSAPGSPRAAYPEDADSGIAAGTGGCDQNVRRVSVST</sequence>
<dbReference type="Gene3D" id="1.25.40.10">
    <property type="entry name" value="Tetratricopeptide repeat domain"/>
    <property type="match status" value="1"/>
</dbReference>
<dbReference type="InterPro" id="IPR011990">
    <property type="entry name" value="TPR-like_helical_dom_sf"/>
</dbReference>
<dbReference type="InterPro" id="IPR010982">
    <property type="entry name" value="Lambda_DNA-bd_dom_sf"/>
</dbReference>
<dbReference type="InterPro" id="IPR001387">
    <property type="entry name" value="Cro/C1-type_HTH"/>
</dbReference>
<dbReference type="SUPFAM" id="SSF47413">
    <property type="entry name" value="lambda repressor-like DNA-binding domains"/>
    <property type="match status" value="1"/>
</dbReference>
<protein>
    <submittedName>
        <fullName evidence="3">Tetratricopeptide repeat protein</fullName>
    </submittedName>
</protein>
<dbReference type="SMART" id="SM00028">
    <property type="entry name" value="TPR"/>
    <property type="match status" value="5"/>
</dbReference>
<dbReference type="CDD" id="cd00093">
    <property type="entry name" value="HTH_XRE"/>
    <property type="match status" value="1"/>
</dbReference>
<organism evidence="3 4">
    <name type="scientific">Amycolatopsis nalaikhensis</name>
    <dbReference type="NCBI Taxonomy" id="715472"/>
    <lineage>
        <taxon>Bacteria</taxon>
        <taxon>Bacillati</taxon>
        <taxon>Actinomycetota</taxon>
        <taxon>Actinomycetes</taxon>
        <taxon>Pseudonocardiales</taxon>
        <taxon>Pseudonocardiaceae</taxon>
        <taxon>Amycolatopsis</taxon>
    </lineage>
</organism>
<dbReference type="PANTHER" id="PTHR47691:SF3">
    <property type="entry name" value="HTH-TYPE TRANSCRIPTIONAL REGULATOR RV0890C-RELATED"/>
    <property type="match status" value="1"/>
</dbReference>
<dbReference type="PROSITE" id="PS50943">
    <property type="entry name" value="HTH_CROC1"/>
    <property type="match status" value="1"/>
</dbReference>
<evidence type="ECO:0000256" key="1">
    <source>
        <dbReference type="SAM" id="MobiDB-lite"/>
    </source>
</evidence>
<dbReference type="Gene3D" id="3.40.50.300">
    <property type="entry name" value="P-loop containing nucleotide triphosphate hydrolases"/>
    <property type="match status" value="1"/>
</dbReference>
<feature type="domain" description="HTH cro/C1-type" evidence="2">
    <location>
        <begin position="39"/>
        <end position="83"/>
    </location>
</feature>
<dbReference type="SUPFAM" id="SSF52540">
    <property type="entry name" value="P-loop containing nucleoside triphosphate hydrolases"/>
    <property type="match status" value="1"/>
</dbReference>
<dbReference type="InterPro" id="IPR019734">
    <property type="entry name" value="TPR_rpt"/>
</dbReference>
<feature type="compositionally biased region" description="Basic residues" evidence="1">
    <location>
        <begin position="814"/>
        <end position="823"/>
    </location>
</feature>
<gene>
    <name evidence="3" type="ORF">QP939_43130</name>
</gene>
<keyword evidence="4" id="KW-1185">Reference proteome</keyword>
<name>A0ABY8XIU0_9PSEU</name>
<dbReference type="PRINTS" id="PR00364">
    <property type="entry name" value="DISEASERSIST"/>
</dbReference>
<accession>A0ABY8XIU0</accession>
<dbReference type="RefSeq" id="WP_285452558.1">
    <property type="nucleotide sequence ID" value="NZ_CP127173.1"/>
</dbReference>
<evidence type="ECO:0000313" key="4">
    <source>
        <dbReference type="Proteomes" id="UP001227101"/>
    </source>
</evidence>
<dbReference type="PANTHER" id="PTHR47691">
    <property type="entry name" value="REGULATOR-RELATED"/>
    <property type="match status" value="1"/>
</dbReference>
<dbReference type="Pfam" id="PF13443">
    <property type="entry name" value="HTH_26"/>
    <property type="match status" value="1"/>
</dbReference>
<feature type="region of interest" description="Disordered" evidence="1">
    <location>
        <begin position="784"/>
        <end position="880"/>
    </location>
</feature>
<dbReference type="Proteomes" id="UP001227101">
    <property type="component" value="Chromosome"/>
</dbReference>
<proteinExistence type="predicted"/>
<feature type="compositionally biased region" description="Low complexity" evidence="1">
    <location>
        <begin position="844"/>
        <end position="855"/>
    </location>
</feature>
<dbReference type="Gene3D" id="1.10.260.40">
    <property type="entry name" value="lambda repressor-like DNA-binding domains"/>
    <property type="match status" value="1"/>
</dbReference>
<dbReference type="SMART" id="SM00530">
    <property type="entry name" value="HTH_XRE"/>
    <property type="match status" value="1"/>
</dbReference>
<dbReference type="Pfam" id="PF13424">
    <property type="entry name" value="TPR_12"/>
    <property type="match status" value="1"/>
</dbReference>
<dbReference type="InterPro" id="IPR027417">
    <property type="entry name" value="P-loop_NTPase"/>
</dbReference>
<dbReference type="EMBL" id="CP127173">
    <property type="protein sequence ID" value="WIV55544.1"/>
    <property type="molecule type" value="Genomic_DNA"/>
</dbReference>
<evidence type="ECO:0000259" key="2">
    <source>
        <dbReference type="PROSITE" id="PS50943"/>
    </source>
</evidence>
<reference evidence="3 4" key="1">
    <citation type="submission" date="2023-06" db="EMBL/GenBank/DDBJ databases">
        <authorList>
            <person name="Oyuntsetseg B."/>
            <person name="Kim S.B."/>
        </authorList>
    </citation>
    <scope>NUCLEOTIDE SEQUENCE [LARGE SCALE GENOMIC DNA]</scope>
    <source>
        <strain evidence="3 4">2-2</strain>
    </source>
</reference>
<dbReference type="Pfam" id="PF13374">
    <property type="entry name" value="TPR_10"/>
    <property type="match status" value="2"/>
</dbReference>
<evidence type="ECO:0000313" key="3">
    <source>
        <dbReference type="EMBL" id="WIV55544.1"/>
    </source>
</evidence>